<dbReference type="OrthoDB" id="9772295at2"/>
<dbReference type="Proteomes" id="UP000317171">
    <property type="component" value="Chromosome"/>
</dbReference>
<evidence type="ECO:0008006" key="3">
    <source>
        <dbReference type="Google" id="ProtNLM"/>
    </source>
</evidence>
<gene>
    <name evidence="1" type="ORF">Pan241w_37890</name>
</gene>
<protein>
    <recommendedName>
        <fullName evidence="3">DUF1800 domain-containing protein</fullName>
    </recommendedName>
</protein>
<name>A0A517RIH1_9PLAN</name>
<proteinExistence type="predicted"/>
<dbReference type="Pfam" id="PF08811">
    <property type="entry name" value="DUF1800"/>
    <property type="match status" value="1"/>
</dbReference>
<dbReference type="InterPro" id="IPR014917">
    <property type="entry name" value="DUF1800"/>
</dbReference>
<dbReference type="AlphaFoldDB" id="A0A517RIH1"/>
<organism evidence="1 2">
    <name type="scientific">Gimesia alba</name>
    <dbReference type="NCBI Taxonomy" id="2527973"/>
    <lineage>
        <taxon>Bacteria</taxon>
        <taxon>Pseudomonadati</taxon>
        <taxon>Planctomycetota</taxon>
        <taxon>Planctomycetia</taxon>
        <taxon>Planctomycetales</taxon>
        <taxon>Planctomycetaceae</taxon>
        <taxon>Gimesia</taxon>
    </lineage>
</organism>
<keyword evidence="2" id="KW-1185">Reference proteome</keyword>
<reference evidence="1 2" key="1">
    <citation type="submission" date="2019-02" db="EMBL/GenBank/DDBJ databases">
        <title>Deep-cultivation of Planctomycetes and their phenomic and genomic characterization uncovers novel biology.</title>
        <authorList>
            <person name="Wiegand S."/>
            <person name="Jogler M."/>
            <person name="Boedeker C."/>
            <person name="Pinto D."/>
            <person name="Vollmers J."/>
            <person name="Rivas-Marin E."/>
            <person name="Kohn T."/>
            <person name="Peeters S.H."/>
            <person name="Heuer A."/>
            <person name="Rast P."/>
            <person name="Oberbeckmann S."/>
            <person name="Bunk B."/>
            <person name="Jeske O."/>
            <person name="Meyerdierks A."/>
            <person name="Storesund J.E."/>
            <person name="Kallscheuer N."/>
            <person name="Luecker S."/>
            <person name="Lage O.M."/>
            <person name="Pohl T."/>
            <person name="Merkel B.J."/>
            <person name="Hornburger P."/>
            <person name="Mueller R.-W."/>
            <person name="Bruemmer F."/>
            <person name="Labrenz M."/>
            <person name="Spormann A.M."/>
            <person name="Op den Camp H."/>
            <person name="Overmann J."/>
            <person name="Amann R."/>
            <person name="Jetten M.S.M."/>
            <person name="Mascher T."/>
            <person name="Medema M.H."/>
            <person name="Devos D.P."/>
            <person name="Kaster A.-K."/>
            <person name="Ovreas L."/>
            <person name="Rohde M."/>
            <person name="Galperin M.Y."/>
            <person name="Jogler C."/>
        </authorList>
    </citation>
    <scope>NUCLEOTIDE SEQUENCE [LARGE SCALE GENOMIC DNA]</scope>
    <source>
        <strain evidence="1 2">Pan241w</strain>
    </source>
</reference>
<dbReference type="RefSeq" id="WP_145218554.1">
    <property type="nucleotide sequence ID" value="NZ_CP036269.1"/>
</dbReference>
<accession>A0A517RIH1</accession>
<dbReference type="KEGG" id="gaz:Pan241w_37890"/>
<sequence length="466" mass="52738">MELTLQAKKPDSSTRWREYRPTKKTPWNLRRVVHLHRRSGFAATWTELQRDLQEGPQASIDRVLNGTTCENSFPEDFERMSATIAEAAVRSNQPDRLKAWWLFRMLFTTDPLTEKLTLLWHNHFATSNHKLEDLSLMRQQNDLFRSLARAPFGKLLTAVLHDPAMLLWLDAPSNHKGHPNENLARELMELFTLGIGHYNETDVKEAARALTGWTVIDDRFSFRASQHDAGQKTILNQRGAWNGEELVELLLDQRATPQRLAWRLCQQFLGEGVAQQEDISSLADGLQTHDLDIDWGTETILRSELFFADQNIRQRVAGPAEFIIGATRALELFDPPPQTIILADWMRQLGQDLFYPPNVGGWNGGRDWLRTSALISRANFATGLSRGQFSSNHQLPDWSRFTAKQGQSSIPEDFAAFLADLLFGGEPSPGWIEGIVKGVSTKSHSREVVLQQTIAAVLASPEAQLN</sequence>
<evidence type="ECO:0000313" key="1">
    <source>
        <dbReference type="EMBL" id="QDT43687.1"/>
    </source>
</evidence>
<dbReference type="EMBL" id="CP036269">
    <property type="protein sequence ID" value="QDT43687.1"/>
    <property type="molecule type" value="Genomic_DNA"/>
</dbReference>
<evidence type="ECO:0000313" key="2">
    <source>
        <dbReference type="Proteomes" id="UP000317171"/>
    </source>
</evidence>